<dbReference type="Gene3D" id="1.10.760.10">
    <property type="entry name" value="Cytochrome c-like domain"/>
    <property type="match status" value="3"/>
</dbReference>
<dbReference type="GO" id="GO:0016020">
    <property type="term" value="C:membrane"/>
    <property type="evidence" value="ECO:0007669"/>
    <property type="project" value="InterPro"/>
</dbReference>
<feature type="binding site" description="axial binding residue" evidence="5">
    <location>
        <position position="328"/>
    </location>
    <ligand>
        <name>heme c</name>
        <dbReference type="ChEBI" id="CHEBI:61717"/>
        <label>3</label>
    </ligand>
    <ligandPart>
        <name>Fe</name>
        <dbReference type="ChEBI" id="CHEBI:18248"/>
    </ligandPart>
</feature>
<feature type="binding site" description="covalent" evidence="4">
    <location>
        <position position="200"/>
    </location>
    <ligand>
        <name>heme c</name>
        <dbReference type="ChEBI" id="CHEBI:61717"/>
        <label>2</label>
    </ligand>
</feature>
<dbReference type="GO" id="GO:0005506">
    <property type="term" value="F:iron ion binding"/>
    <property type="evidence" value="ECO:0007669"/>
    <property type="project" value="InterPro"/>
</dbReference>
<keyword evidence="1 4" id="KW-0349">Heme</keyword>
<evidence type="ECO:0000256" key="3">
    <source>
        <dbReference type="ARBA" id="ARBA00023004"/>
    </source>
</evidence>
<evidence type="ECO:0000256" key="4">
    <source>
        <dbReference type="PIRSR" id="PIRSR000018-50"/>
    </source>
</evidence>
<dbReference type="KEGG" id="gai:IMCC3135_03885"/>
<dbReference type="PROSITE" id="PS51007">
    <property type="entry name" value="CYTC"/>
    <property type="match status" value="3"/>
</dbReference>
<dbReference type="GO" id="GO:0009055">
    <property type="term" value="F:electron transfer activity"/>
    <property type="evidence" value="ECO:0007669"/>
    <property type="project" value="InterPro"/>
</dbReference>
<keyword evidence="3 5" id="KW-0408">Iron</keyword>
<feature type="binding site" description="axial binding residue" evidence="5">
    <location>
        <position position="58"/>
    </location>
    <ligand>
        <name>heme c</name>
        <dbReference type="ChEBI" id="CHEBI:61717"/>
        <label>1</label>
    </ligand>
    <ligandPart>
        <name>Fe</name>
        <dbReference type="ChEBI" id="CHEBI:18248"/>
    </ligandPart>
</feature>
<dbReference type="PANTHER" id="PTHR35008:SF4">
    <property type="entry name" value="BLL4482 PROTEIN"/>
    <property type="match status" value="1"/>
</dbReference>
<feature type="binding site" description="covalent" evidence="4">
    <location>
        <position position="203"/>
    </location>
    <ligand>
        <name>heme c</name>
        <dbReference type="ChEBI" id="CHEBI:61717"/>
        <label>2</label>
    </ligand>
</feature>
<dbReference type="OrthoDB" id="9811281at2"/>
<dbReference type="AlphaFoldDB" id="A0A2Z2NQ33"/>
<feature type="binding site" description="covalent" evidence="4">
    <location>
        <position position="57"/>
    </location>
    <ligand>
        <name>heme c</name>
        <dbReference type="ChEBI" id="CHEBI:61717"/>
        <label>1</label>
    </ligand>
</feature>
<feature type="domain" description="Cytochrome c" evidence="7">
    <location>
        <begin position="40"/>
        <end position="143"/>
    </location>
</feature>
<comment type="cofactor">
    <cofactor evidence="4">
        <name>heme c</name>
        <dbReference type="ChEBI" id="CHEBI:61717"/>
    </cofactor>
    <text evidence="4">Binds 3 heme c groups covalently per subunit.</text>
</comment>
<dbReference type="SUPFAM" id="SSF46626">
    <property type="entry name" value="Cytochrome c"/>
    <property type="match status" value="3"/>
</dbReference>
<dbReference type="GO" id="GO:0020037">
    <property type="term" value="F:heme binding"/>
    <property type="evidence" value="ECO:0007669"/>
    <property type="project" value="InterPro"/>
</dbReference>
<feature type="domain" description="Cytochrome c" evidence="7">
    <location>
        <begin position="311"/>
        <end position="401"/>
    </location>
</feature>
<dbReference type="InterPro" id="IPR051459">
    <property type="entry name" value="Cytochrome_c-type_DH"/>
</dbReference>
<accession>A0A2Z2NQ33</accession>
<sequence>MRPLLKITVGILLLSSLLSGCSEDTQPQASLSPLASHFDNVVERGQYLAQAGDCTACHTQMGEPEFSGGKAIPTPFGKIYTSNLTSDKLTGLGEWNADEFWQAMHHGKSRDGRSLYPAFPYPSYSLVTRDDSDALFAYLQTVPAVEQLPPENELRFPYNTQLALNTWRALFFRPEAFSPNEQQTESWNRGAYLVQGLGHCAACHTPRGALGNSKTDIDLSGAHIEELGWDAVSLTRGVLSEKDKQGLVELLQTGVNERDVLSGPMAEVVLHSLQYLKSDDLGAMADYLSSLPEKATEKVRQLRVSESYTQELREAGQSIYVEQCADCHGKDGQGEPYRYPALAGNRGVTAASPNNAIRLLEAGGFGASTQGRPRPYGMPSFAHQLSDDESAAVLSYIRGAWGNSASAVSPEALRQH</sequence>
<feature type="chain" id="PRO_5016373716" evidence="6">
    <location>
        <begin position="21"/>
        <end position="416"/>
    </location>
</feature>
<dbReference type="PANTHER" id="PTHR35008">
    <property type="entry name" value="BLL4482 PROTEIN-RELATED"/>
    <property type="match status" value="1"/>
</dbReference>
<dbReference type="PIRSF" id="PIRSF000018">
    <property type="entry name" value="Mb_ADH_cyt_c"/>
    <property type="match status" value="1"/>
</dbReference>
<evidence type="ECO:0000256" key="5">
    <source>
        <dbReference type="PIRSR" id="PIRSR000018-51"/>
    </source>
</evidence>
<dbReference type="InterPro" id="IPR036909">
    <property type="entry name" value="Cyt_c-like_dom_sf"/>
</dbReference>
<evidence type="ECO:0000256" key="1">
    <source>
        <dbReference type="ARBA" id="ARBA00022617"/>
    </source>
</evidence>
<dbReference type="Proteomes" id="UP000250079">
    <property type="component" value="Chromosome"/>
</dbReference>
<evidence type="ECO:0000313" key="9">
    <source>
        <dbReference type="Proteomes" id="UP000250079"/>
    </source>
</evidence>
<feature type="domain" description="Cytochrome c" evidence="7">
    <location>
        <begin position="185"/>
        <end position="292"/>
    </location>
</feature>
<keyword evidence="8" id="KW-0560">Oxidoreductase</keyword>
<evidence type="ECO:0000259" key="7">
    <source>
        <dbReference type="PROSITE" id="PS51007"/>
    </source>
</evidence>
<feature type="signal peptide" evidence="6">
    <location>
        <begin position="1"/>
        <end position="20"/>
    </location>
</feature>
<name>A0A2Z2NQ33_9GAMM</name>
<dbReference type="InterPro" id="IPR014353">
    <property type="entry name" value="Membr-bd_ADH_cyt_c"/>
</dbReference>
<feature type="binding site" description="covalent" evidence="4">
    <location>
        <position position="324"/>
    </location>
    <ligand>
        <name>heme c</name>
        <dbReference type="ChEBI" id="CHEBI:61717"/>
        <label>3</label>
    </ligand>
</feature>
<gene>
    <name evidence="8" type="ORF">IMCC3135_03885</name>
</gene>
<feature type="binding site" description="axial binding residue" evidence="5">
    <location>
        <position position="204"/>
    </location>
    <ligand>
        <name>heme c</name>
        <dbReference type="ChEBI" id="CHEBI:61717"/>
        <label>2</label>
    </ligand>
    <ligandPart>
        <name>Fe</name>
        <dbReference type="ChEBI" id="CHEBI:18248"/>
    </ligandPart>
</feature>
<dbReference type="InterPro" id="IPR009056">
    <property type="entry name" value="Cyt_c-like_dom"/>
</dbReference>
<dbReference type="PROSITE" id="PS51257">
    <property type="entry name" value="PROKAR_LIPOPROTEIN"/>
    <property type="match status" value="1"/>
</dbReference>
<evidence type="ECO:0000313" key="8">
    <source>
        <dbReference type="EMBL" id="ASJ70890.1"/>
    </source>
</evidence>
<protein>
    <submittedName>
        <fullName evidence="8">Gluconate 2-dehydrogenase cytochrome c subunit</fullName>
        <ecNumber evidence="8">1.1.99.3</ecNumber>
    </submittedName>
</protein>
<evidence type="ECO:0000256" key="2">
    <source>
        <dbReference type="ARBA" id="ARBA00022723"/>
    </source>
</evidence>
<feature type="binding site" description="covalent" evidence="4">
    <location>
        <position position="327"/>
    </location>
    <ligand>
        <name>heme c</name>
        <dbReference type="ChEBI" id="CHEBI:61717"/>
        <label>3</label>
    </ligand>
</feature>
<feature type="binding site" description="covalent" evidence="4">
    <location>
        <position position="54"/>
    </location>
    <ligand>
        <name>heme c</name>
        <dbReference type="ChEBI" id="CHEBI:61717"/>
        <label>1</label>
    </ligand>
</feature>
<dbReference type="Pfam" id="PF00034">
    <property type="entry name" value="Cytochrom_C"/>
    <property type="match status" value="2"/>
</dbReference>
<dbReference type="EMBL" id="CP018632">
    <property type="protein sequence ID" value="ASJ70890.1"/>
    <property type="molecule type" value="Genomic_DNA"/>
</dbReference>
<keyword evidence="9" id="KW-1185">Reference proteome</keyword>
<reference evidence="8 9" key="1">
    <citation type="submission" date="2016-12" db="EMBL/GenBank/DDBJ databases">
        <authorList>
            <person name="Song W.-J."/>
            <person name="Kurnit D.M."/>
        </authorList>
    </citation>
    <scope>NUCLEOTIDE SEQUENCE [LARGE SCALE GENOMIC DNA]</scope>
    <source>
        <strain evidence="8 9">IMCC3135</strain>
    </source>
</reference>
<evidence type="ECO:0000256" key="6">
    <source>
        <dbReference type="SAM" id="SignalP"/>
    </source>
</evidence>
<proteinExistence type="predicted"/>
<keyword evidence="6" id="KW-0732">Signal</keyword>
<keyword evidence="2 5" id="KW-0479">Metal-binding</keyword>
<organism evidence="8 9">
    <name type="scientific">Granulosicoccus antarcticus IMCC3135</name>
    <dbReference type="NCBI Taxonomy" id="1192854"/>
    <lineage>
        <taxon>Bacteria</taxon>
        <taxon>Pseudomonadati</taxon>
        <taxon>Pseudomonadota</taxon>
        <taxon>Gammaproteobacteria</taxon>
        <taxon>Chromatiales</taxon>
        <taxon>Granulosicoccaceae</taxon>
        <taxon>Granulosicoccus</taxon>
    </lineage>
</organism>
<dbReference type="EC" id="1.1.99.3" evidence="8"/>
<dbReference type="GO" id="GO:0033717">
    <property type="term" value="F:gluconate 2-dehydrogenase (acceptor) activity"/>
    <property type="evidence" value="ECO:0007669"/>
    <property type="project" value="UniProtKB-EC"/>
</dbReference>